<evidence type="ECO:0000259" key="2">
    <source>
        <dbReference type="Pfam" id="PF01557"/>
    </source>
</evidence>
<accession>A0A0W0GIF3</accession>
<dbReference type="PANTHER" id="PTHR11820:SF7">
    <property type="entry name" value="ACYLPYRUVASE FAHD1, MITOCHONDRIAL"/>
    <property type="match status" value="1"/>
</dbReference>
<evidence type="ECO:0000313" key="4">
    <source>
        <dbReference type="EMBL" id="KTB48367.1"/>
    </source>
</evidence>
<evidence type="ECO:0000313" key="5">
    <source>
        <dbReference type="Proteomes" id="UP000053947"/>
    </source>
</evidence>
<feature type="domain" description="Rv2993c-like N-terminal" evidence="3">
    <location>
        <begin position="1"/>
        <end position="51"/>
    </location>
</feature>
<keyword evidence="1" id="KW-0479">Metal-binding</keyword>
<evidence type="ECO:0000256" key="1">
    <source>
        <dbReference type="ARBA" id="ARBA00022723"/>
    </source>
</evidence>
<evidence type="ECO:0000259" key="3">
    <source>
        <dbReference type="Pfam" id="PF10370"/>
    </source>
</evidence>
<dbReference type="FunFam" id="3.90.850.10:FF:000002">
    <property type="entry name" value="2-hydroxyhepta-2,4-diene-1,7-dioate isomerase"/>
    <property type="match status" value="1"/>
</dbReference>
<dbReference type="RefSeq" id="WP_058439364.1">
    <property type="nucleotide sequence ID" value="NZ_KQ758903.1"/>
</dbReference>
<dbReference type="EMBL" id="LFDV01000002">
    <property type="protein sequence ID" value="KTB48367.1"/>
    <property type="molecule type" value="Genomic_DNA"/>
</dbReference>
<gene>
    <name evidence="4" type="ORF">DEALK_12130</name>
</gene>
<dbReference type="InterPro" id="IPR036663">
    <property type="entry name" value="Fumarylacetoacetase_C_sf"/>
</dbReference>
<dbReference type="AlphaFoldDB" id="A0A0W0GIF3"/>
<dbReference type="InterPro" id="IPR018833">
    <property type="entry name" value="Rv2993c-like_N"/>
</dbReference>
<keyword evidence="5" id="KW-1185">Reference proteome</keyword>
<proteinExistence type="predicted"/>
<dbReference type="Gene3D" id="2.30.30.370">
    <property type="entry name" value="FAH"/>
    <property type="match status" value="1"/>
</dbReference>
<dbReference type="STRING" id="1217799.DEALK_12130"/>
<dbReference type="SUPFAM" id="SSF56529">
    <property type="entry name" value="FAH"/>
    <property type="match status" value="1"/>
</dbReference>
<dbReference type="GO" id="GO:0018773">
    <property type="term" value="F:acetylpyruvate hydrolase activity"/>
    <property type="evidence" value="ECO:0007669"/>
    <property type="project" value="TreeGrafter"/>
</dbReference>
<name>A0A0W0GIF3_9CHLR</name>
<dbReference type="Gene3D" id="3.90.850.10">
    <property type="entry name" value="Fumarylacetoacetase-like, C-terminal domain"/>
    <property type="match status" value="1"/>
</dbReference>
<dbReference type="GO" id="GO:0046872">
    <property type="term" value="F:metal ion binding"/>
    <property type="evidence" value="ECO:0007669"/>
    <property type="project" value="UniProtKB-KW"/>
</dbReference>
<dbReference type="GO" id="GO:0016853">
    <property type="term" value="F:isomerase activity"/>
    <property type="evidence" value="ECO:0007669"/>
    <property type="project" value="UniProtKB-ARBA"/>
</dbReference>
<organism evidence="4 5">
    <name type="scientific">Dehalogenimonas alkenigignens</name>
    <dbReference type="NCBI Taxonomy" id="1217799"/>
    <lineage>
        <taxon>Bacteria</taxon>
        <taxon>Bacillati</taxon>
        <taxon>Chloroflexota</taxon>
        <taxon>Dehalococcoidia</taxon>
        <taxon>Dehalococcoidales</taxon>
        <taxon>Dehalococcoidaceae</taxon>
        <taxon>Dehalogenimonas</taxon>
    </lineage>
</organism>
<dbReference type="Proteomes" id="UP000053947">
    <property type="component" value="Unassembled WGS sequence"/>
</dbReference>
<dbReference type="InterPro" id="IPR011234">
    <property type="entry name" value="Fumarylacetoacetase-like_C"/>
</dbReference>
<dbReference type="OrthoDB" id="9805307at2"/>
<protein>
    <submittedName>
        <fullName evidence="4">2-keto-4-pentenoate hydratase/2-oxohepta-3-ene-1,7-dioic acid hydratase (Catechol pathway)</fullName>
    </submittedName>
</protein>
<dbReference type="PANTHER" id="PTHR11820">
    <property type="entry name" value="ACYLPYRUVASE"/>
    <property type="match status" value="1"/>
</dbReference>
<feature type="domain" description="Fumarylacetoacetase-like C-terminal" evidence="2">
    <location>
        <begin position="56"/>
        <end position="251"/>
    </location>
</feature>
<reference evidence="4 5" key="1">
    <citation type="submission" date="2015-06" db="EMBL/GenBank/DDBJ databases">
        <title>Genome sequence of the organohalide-respiring Dehalogenimonas alkenigignens type strain (IP3-3T).</title>
        <authorList>
            <person name="Key T.A."/>
            <person name="Richmond D.P."/>
            <person name="Bowman K.S."/>
            <person name="Cho Y.-J."/>
            <person name="Chun J."/>
            <person name="da Costa M.S."/>
            <person name="Rainey F.A."/>
            <person name="Moe W.M."/>
        </authorList>
    </citation>
    <scope>NUCLEOTIDE SEQUENCE [LARGE SCALE GENOMIC DNA]</scope>
    <source>
        <strain evidence="4 5">IP3-3</strain>
    </source>
</reference>
<dbReference type="Pfam" id="PF01557">
    <property type="entry name" value="FAA_hydrolase"/>
    <property type="match status" value="1"/>
</dbReference>
<comment type="caution">
    <text evidence="4">The sequence shown here is derived from an EMBL/GenBank/DDBJ whole genome shotgun (WGS) entry which is preliminary data.</text>
</comment>
<dbReference type="GO" id="GO:0019752">
    <property type="term" value="P:carboxylic acid metabolic process"/>
    <property type="evidence" value="ECO:0007669"/>
    <property type="project" value="UniProtKB-ARBA"/>
</dbReference>
<sequence length="254" mass="27799">MKIVRFAAPDCPERYGVLEGDIIKALAGTPFKTMDYSGETLPLASVKLLAPCAPSKIVCLGVNYHGHAREMGHNIPNVPLIFLKPSTAVIGTGADIVYPPSSSRVDYEAELAVVIRKSGWRISQKAARDHVLGYTCFNDVTARDLQRIDGQWTRAKSFDTFAAVGPWVETDVDPSRLEVETFLNGERKQHGSTSDLIYHIDFLIHFISHVMTLLPGDVIATGTPSGIGPMKIGDTVEVRIEGIGTLRNKVVRQD</sequence>
<dbReference type="Pfam" id="PF10370">
    <property type="entry name" value="Rv2993c-like_N"/>
    <property type="match status" value="1"/>
</dbReference>